<accession>V4A1A4</accession>
<dbReference type="KEGG" id="lgi:LOTGIDRAFT_154561"/>
<dbReference type="GeneID" id="20236321"/>
<protein>
    <recommendedName>
        <fullName evidence="2">Mutator-like transposase domain-containing protein</fullName>
    </recommendedName>
</protein>
<keyword evidence="4" id="KW-1185">Reference proteome</keyword>
<feature type="compositionally biased region" description="Polar residues" evidence="1">
    <location>
        <begin position="402"/>
        <end position="420"/>
    </location>
</feature>
<dbReference type="AlphaFoldDB" id="V4A1A4"/>
<feature type="domain" description="Mutator-like transposase" evidence="2">
    <location>
        <begin position="10"/>
        <end position="197"/>
    </location>
</feature>
<reference evidence="3 4" key="1">
    <citation type="journal article" date="2013" name="Nature">
        <title>Insights into bilaterian evolution from three spiralian genomes.</title>
        <authorList>
            <person name="Simakov O."/>
            <person name="Marletaz F."/>
            <person name="Cho S.J."/>
            <person name="Edsinger-Gonzales E."/>
            <person name="Havlak P."/>
            <person name="Hellsten U."/>
            <person name="Kuo D.H."/>
            <person name="Larsson T."/>
            <person name="Lv J."/>
            <person name="Arendt D."/>
            <person name="Savage R."/>
            <person name="Osoegawa K."/>
            <person name="de Jong P."/>
            <person name="Grimwood J."/>
            <person name="Chapman J.A."/>
            <person name="Shapiro H."/>
            <person name="Aerts A."/>
            <person name="Otillar R.P."/>
            <person name="Terry A.Y."/>
            <person name="Boore J.L."/>
            <person name="Grigoriev I.V."/>
            <person name="Lindberg D.R."/>
            <person name="Seaver E.C."/>
            <person name="Weisblat D.A."/>
            <person name="Putnam N.H."/>
            <person name="Rokhsar D.S."/>
        </authorList>
    </citation>
    <scope>NUCLEOTIDE SEQUENCE [LARGE SCALE GENOMIC DNA]</scope>
</reference>
<dbReference type="EMBL" id="KB202953">
    <property type="protein sequence ID" value="ESO87071.1"/>
    <property type="molecule type" value="Genomic_DNA"/>
</dbReference>
<gene>
    <name evidence="3" type="ORF">LOTGIDRAFT_154561</name>
</gene>
<proteinExistence type="predicted"/>
<evidence type="ECO:0000259" key="2">
    <source>
        <dbReference type="Pfam" id="PF20700"/>
    </source>
</evidence>
<dbReference type="Proteomes" id="UP000030746">
    <property type="component" value="Unassembled WGS sequence"/>
</dbReference>
<evidence type="ECO:0000256" key="1">
    <source>
        <dbReference type="SAM" id="MobiDB-lite"/>
    </source>
</evidence>
<name>V4A1A4_LOTGI</name>
<dbReference type="Pfam" id="PF20700">
    <property type="entry name" value="Mutator"/>
    <property type="match status" value="1"/>
</dbReference>
<dbReference type="RefSeq" id="XP_009062024.1">
    <property type="nucleotide sequence ID" value="XM_009063776.1"/>
</dbReference>
<feature type="region of interest" description="Disordered" evidence="1">
    <location>
        <begin position="393"/>
        <end position="420"/>
    </location>
</feature>
<sequence>MTIIKVFHKHSYNALGGVGIIIGQVTRKLLHIGIRNKYCYACSLAESRQKDPECFKNWDESSQAMEADVIVEGFMNAEKDHGVRYMRLVADGDSSVYARIQETVPIWGPHVTKLECANHACKCLRSSLEKMVDRLPKLRGRGKLTLATRIRIVSAVRCAIRMRSSEENRSLACKKSVHDIKNCIYHVFGDHTRCSEFCKKSSGEIPSKESNPTSTCEDEQSESVISVVRDQQDFWTDGSSLKDQEDSRLAVPGRGLSAADNEIINEVCPLLNRIASKAERLLGNFTTNLAEAWMNIRAKFDGGKFFNRCSRGSWHCRCYGGALRQNQVVTYGLDKVRSISPHQLHIERIVVDKNLWVTKMLPKLTAFYYTCLLPELCAPKYGKSSGIREPGVWDTKPKQESFKPNCSGTKPQTTTRSTNRAARQRFVGREISHKWIVDESSDNCKWYRGSVLDVTSGLDGNPDAVYDIYYHSEDETYSINHLVQDFGQIY</sequence>
<dbReference type="HOGENOM" id="CLU_557009_0_0_1"/>
<dbReference type="OrthoDB" id="6073242at2759"/>
<organism evidence="3 4">
    <name type="scientific">Lottia gigantea</name>
    <name type="common">Giant owl limpet</name>
    <dbReference type="NCBI Taxonomy" id="225164"/>
    <lineage>
        <taxon>Eukaryota</taxon>
        <taxon>Metazoa</taxon>
        <taxon>Spiralia</taxon>
        <taxon>Lophotrochozoa</taxon>
        <taxon>Mollusca</taxon>
        <taxon>Gastropoda</taxon>
        <taxon>Patellogastropoda</taxon>
        <taxon>Lottioidea</taxon>
        <taxon>Lottiidae</taxon>
        <taxon>Lottia</taxon>
    </lineage>
</organism>
<dbReference type="CTD" id="20236321"/>
<evidence type="ECO:0000313" key="3">
    <source>
        <dbReference type="EMBL" id="ESO87071.1"/>
    </source>
</evidence>
<dbReference type="InterPro" id="IPR049012">
    <property type="entry name" value="Mutator_transp_dom"/>
</dbReference>
<evidence type="ECO:0000313" key="4">
    <source>
        <dbReference type="Proteomes" id="UP000030746"/>
    </source>
</evidence>